<name>A0ABD0RUM8_CIRMR</name>
<protein>
    <recommendedName>
        <fullName evidence="3">von Willebrand factor</fullName>
    </recommendedName>
</protein>
<organism evidence="1 2">
    <name type="scientific">Cirrhinus mrigala</name>
    <name type="common">Mrigala</name>
    <dbReference type="NCBI Taxonomy" id="683832"/>
    <lineage>
        <taxon>Eukaryota</taxon>
        <taxon>Metazoa</taxon>
        <taxon>Chordata</taxon>
        <taxon>Craniata</taxon>
        <taxon>Vertebrata</taxon>
        <taxon>Euteleostomi</taxon>
        <taxon>Actinopterygii</taxon>
        <taxon>Neopterygii</taxon>
        <taxon>Teleostei</taxon>
        <taxon>Ostariophysi</taxon>
        <taxon>Cypriniformes</taxon>
        <taxon>Cyprinidae</taxon>
        <taxon>Labeoninae</taxon>
        <taxon>Labeonini</taxon>
        <taxon>Cirrhinus</taxon>
    </lineage>
</organism>
<accession>A0ABD0RUM8</accession>
<gene>
    <name evidence="1" type="ORF">M9458_000111</name>
</gene>
<feature type="non-terminal residue" evidence="1">
    <location>
        <position position="1"/>
    </location>
</feature>
<keyword evidence="2" id="KW-1185">Reference proteome</keyword>
<dbReference type="Proteomes" id="UP001529510">
    <property type="component" value="Unassembled WGS sequence"/>
</dbReference>
<evidence type="ECO:0008006" key="3">
    <source>
        <dbReference type="Google" id="ProtNLM"/>
    </source>
</evidence>
<dbReference type="AlphaFoldDB" id="A0ABD0RUM8"/>
<proteinExistence type="predicted"/>
<evidence type="ECO:0000313" key="1">
    <source>
        <dbReference type="EMBL" id="KAL0202093.1"/>
    </source>
</evidence>
<dbReference type="EMBL" id="JAMKFB020000001">
    <property type="protein sequence ID" value="KAL0202093.1"/>
    <property type="molecule type" value="Genomic_DNA"/>
</dbReference>
<comment type="caution">
    <text evidence="1">The sequence shown here is derived from an EMBL/GenBank/DDBJ whole genome shotgun (WGS) entry which is preliminary data.</text>
</comment>
<feature type="non-terminal residue" evidence="1">
    <location>
        <position position="71"/>
    </location>
</feature>
<sequence>VSHTGCDYEEIEDTITVYATAQLPTNPSVSTDCVYATVQEHTGDSKILITSADDVNYAVVNFQKKVDCPDS</sequence>
<evidence type="ECO:0000313" key="2">
    <source>
        <dbReference type="Proteomes" id="UP001529510"/>
    </source>
</evidence>
<reference evidence="1 2" key="1">
    <citation type="submission" date="2024-05" db="EMBL/GenBank/DDBJ databases">
        <title>Genome sequencing and assembly of Indian major carp, Cirrhinus mrigala (Hamilton, 1822).</title>
        <authorList>
            <person name="Mohindra V."/>
            <person name="Chowdhury L.M."/>
            <person name="Lal K."/>
            <person name="Jena J.K."/>
        </authorList>
    </citation>
    <scope>NUCLEOTIDE SEQUENCE [LARGE SCALE GENOMIC DNA]</scope>
    <source>
        <strain evidence="1">CM1030</strain>
        <tissue evidence="1">Blood</tissue>
    </source>
</reference>